<keyword evidence="8" id="KW-0808">Transferase</keyword>
<evidence type="ECO:0000313" key="9">
    <source>
        <dbReference type="Proteomes" id="UP000263928"/>
    </source>
</evidence>
<dbReference type="SUPFAM" id="SSF53383">
    <property type="entry name" value="PLP-dependent transferases"/>
    <property type="match status" value="1"/>
</dbReference>
<comment type="similarity">
    <text evidence="5">Belongs to the class-II pyridoxal-phosphate-dependent aminotransferase family. MalY/PatB cystathionine beta-lyase subfamily.</text>
</comment>
<feature type="domain" description="Aminotransferase class I/classII large" evidence="6">
    <location>
        <begin position="80"/>
        <end position="387"/>
    </location>
</feature>
<proteinExistence type="inferred from homology"/>
<gene>
    <name evidence="7" type="ORF">D7U36_09700</name>
    <name evidence="8" type="ORF">PROPAUS_1900</name>
</gene>
<dbReference type="InterPro" id="IPR015421">
    <property type="entry name" value="PyrdxlP-dep_Trfase_major"/>
</dbReference>
<dbReference type="InterPro" id="IPR027619">
    <property type="entry name" value="C-S_lyase_PatB-like"/>
</dbReference>
<dbReference type="PANTHER" id="PTHR43525:SF1">
    <property type="entry name" value="PROTEIN MALY"/>
    <property type="match status" value="1"/>
</dbReference>
<evidence type="ECO:0000256" key="3">
    <source>
        <dbReference type="ARBA" id="ARBA00022898"/>
    </source>
</evidence>
<sequence length="396" mass="44435">MDAETFVQRYQVERRNTNSLKWDALGQRFGNPDLLPMWVADTEFRAPEAVLDALTERVAHGAFGYSTVPDSYFEAFDAWAAPRRQARVSRQWVRFSTGVVSSFYWTISAFTEPGDAVLLTTPVYYPMYNAVRDTGRRLVTSELVRDANGEYGFDLDDFERTIVEAGVRQWIACSPHNPVGRVWTEAELDAVLGICARHGVLVVADEIHQDILPGDRPFVAMSEVAGGRYRDRVVTLSAVSKTFNLAGLVHSHIIIHDDALRARYDAWARAYVQTEPNIMGLCAAEAAWRGGAEWLDGLTALLRRNDASFRARVREVAPTAQMPPLEGTYLLWLDLRDYVRPDEMRSFMQDTCGLAIDYGEWFSPQARGFVRFNLATTPAILDQGTERLVNGLAGLG</sequence>
<evidence type="ECO:0000313" key="8">
    <source>
        <dbReference type="EMBL" id="SYZ33944.1"/>
    </source>
</evidence>
<name>A0A383S946_9ACTN</name>
<keyword evidence="3" id="KW-0663">Pyridoxal phosphate</keyword>
<keyword evidence="9" id="KW-1185">Reference proteome</keyword>
<dbReference type="CDD" id="cd00609">
    <property type="entry name" value="AAT_like"/>
    <property type="match status" value="1"/>
</dbReference>
<evidence type="ECO:0000256" key="4">
    <source>
        <dbReference type="ARBA" id="ARBA00023239"/>
    </source>
</evidence>
<organism evidence="8 9">
    <name type="scientific">Propionibacterium australiense</name>
    <dbReference type="NCBI Taxonomy" id="119981"/>
    <lineage>
        <taxon>Bacteria</taxon>
        <taxon>Bacillati</taxon>
        <taxon>Actinomycetota</taxon>
        <taxon>Actinomycetes</taxon>
        <taxon>Propionibacteriales</taxon>
        <taxon>Propionibacteriaceae</taxon>
        <taxon>Propionibacterium</taxon>
    </lineage>
</organism>
<dbReference type="RefSeq" id="WP_119162274.1">
    <property type="nucleotide sequence ID" value="NZ_LR134442.1"/>
</dbReference>
<dbReference type="GO" id="GO:0008483">
    <property type="term" value="F:transaminase activity"/>
    <property type="evidence" value="ECO:0007669"/>
    <property type="project" value="UniProtKB-KW"/>
</dbReference>
<reference evidence="8" key="2">
    <citation type="submission" date="2018-08" db="EMBL/GenBank/DDBJ databases">
        <authorList>
            <person name="Ferrada E.E."/>
            <person name="Latorre B.A."/>
        </authorList>
    </citation>
    <scope>NUCLEOTIDE SEQUENCE [LARGE SCALE GENOMIC DNA]</scope>
    <source>
        <strain evidence="8">Propionibacterium_australiense1</strain>
    </source>
</reference>
<comment type="cofactor">
    <cofactor evidence="1">
        <name>pyridoxal 5'-phosphate</name>
        <dbReference type="ChEBI" id="CHEBI:597326"/>
    </cofactor>
</comment>
<dbReference type="EMBL" id="UNQJ01000015">
    <property type="protein sequence ID" value="SYZ33944.1"/>
    <property type="molecule type" value="Genomic_DNA"/>
</dbReference>
<dbReference type="AlphaFoldDB" id="A0A383S946"/>
<keyword evidence="8" id="KW-0032">Aminotransferase</keyword>
<evidence type="ECO:0000259" key="6">
    <source>
        <dbReference type="Pfam" id="PF00155"/>
    </source>
</evidence>
<dbReference type="Gene3D" id="3.40.640.10">
    <property type="entry name" value="Type I PLP-dependent aspartate aminotransferase-like (Major domain)"/>
    <property type="match status" value="1"/>
</dbReference>
<dbReference type="NCBIfam" id="TIGR04350">
    <property type="entry name" value="C_S_lyase_PatB"/>
    <property type="match status" value="1"/>
</dbReference>
<dbReference type="GO" id="GO:0030170">
    <property type="term" value="F:pyridoxal phosphate binding"/>
    <property type="evidence" value="ECO:0007669"/>
    <property type="project" value="InterPro"/>
</dbReference>
<dbReference type="InterPro" id="IPR004839">
    <property type="entry name" value="Aminotransferase_I/II_large"/>
</dbReference>
<dbReference type="EMBL" id="RCIW01000014">
    <property type="protein sequence ID" value="RLP08397.1"/>
    <property type="molecule type" value="Genomic_DNA"/>
</dbReference>
<evidence type="ECO:0000313" key="7">
    <source>
        <dbReference type="EMBL" id="RLP08397.1"/>
    </source>
</evidence>
<dbReference type="Gene3D" id="3.90.1150.10">
    <property type="entry name" value="Aspartate Aminotransferase, domain 1"/>
    <property type="match status" value="1"/>
</dbReference>
<evidence type="ECO:0000256" key="5">
    <source>
        <dbReference type="ARBA" id="ARBA00037974"/>
    </source>
</evidence>
<evidence type="ECO:0000313" key="10">
    <source>
        <dbReference type="Proteomes" id="UP000279336"/>
    </source>
</evidence>
<protein>
    <recommendedName>
        <fullName evidence="2">cysteine-S-conjugate beta-lyase</fullName>
        <ecNumber evidence="2">4.4.1.13</ecNumber>
    </recommendedName>
</protein>
<dbReference type="Pfam" id="PF00155">
    <property type="entry name" value="Aminotran_1_2"/>
    <property type="match status" value="1"/>
</dbReference>
<evidence type="ECO:0000256" key="1">
    <source>
        <dbReference type="ARBA" id="ARBA00001933"/>
    </source>
</evidence>
<dbReference type="EC" id="4.4.1.13" evidence="2"/>
<dbReference type="PANTHER" id="PTHR43525">
    <property type="entry name" value="PROTEIN MALY"/>
    <property type="match status" value="1"/>
</dbReference>
<dbReference type="GO" id="GO:0047804">
    <property type="term" value="F:cysteine-S-conjugate beta-lyase activity"/>
    <property type="evidence" value="ECO:0007669"/>
    <property type="project" value="UniProtKB-EC"/>
</dbReference>
<dbReference type="Proteomes" id="UP000263928">
    <property type="component" value="Unassembled WGS sequence"/>
</dbReference>
<reference evidence="7 10" key="3">
    <citation type="submission" date="2018-10" db="EMBL/GenBank/DDBJ databases">
        <title>Propionibacterium australiense Genome Sequencing and Assembly.</title>
        <authorList>
            <person name="Bernier A.-M."/>
            <person name="Bernard K."/>
        </authorList>
    </citation>
    <scope>NUCLEOTIDE SEQUENCE [LARGE SCALE GENOMIC DNA]</scope>
    <source>
        <strain evidence="7 10">NML98A078</strain>
    </source>
</reference>
<evidence type="ECO:0000256" key="2">
    <source>
        <dbReference type="ARBA" id="ARBA00012224"/>
    </source>
</evidence>
<dbReference type="Proteomes" id="UP000279336">
    <property type="component" value="Unassembled WGS sequence"/>
</dbReference>
<dbReference type="InterPro" id="IPR015422">
    <property type="entry name" value="PyrdxlP-dep_Trfase_small"/>
</dbReference>
<keyword evidence="4 7" id="KW-0456">Lyase</keyword>
<dbReference type="InterPro" id="IPR051798">
    <property type="entry name" value="Class-II_PLP-Dep_Aminotrans"/>
</dbReference>
<dbReference type="InterPro" id="IPR015424">
    <property type="entry name" value="PyrdxlP-dep_Trfase"/>
</dbReference>
<accession>A0A383S946</accession>
<reference evidence="9" key="1">
    <citation type="submission" date="2018-08" db="EMBL/GenBank/DDBJ databases">
        <authorList>
            <person name="Hornung B."/>
        </authorList>
    </citation>
    <scope>NUCLEOTIDE SEQUENCE [LARGE SCALE GENOMIC DNA]</scope>
</reference>
<dbReference type="OrthoDB" id="3224382at2"/>